<keyword evidence="1" id="KW-0472">Membrane</keyword>
<dbReference type="AlphaFoldDB" id="B3PK78"/>
<evidence type="ECO:0000259" key="2">
    <source>
        <dbReference type="Pfam" id="PF09834"/>
    </source>
</evidence>
<protein>
    <submittedName>
        <fullName evidence="3">Predicted membrane protein</fullName>
    </submittedName>
</protein>
<organism evidence="3 4">
    <name type="scientific">Cellvibrio japonicus (strain Ueda107)</name>
    <name type="common">Pseudomonas fluorescens subsp. cellulosa</name>
    <dbReference type="NCBI Taxonomy" id="498211"/>
    <lineage>
        <taxon>Bacteria</taxon>
        <taxon>Pseudomonadati</taxon>
        <taxon>Pseudomonadota</taxon>
        <taxon>Gammaproteobacteria</taxon>
        <taxon>Cellvibrionales</taxon>
        <taxon>Cellvibrionaceae</taxon>
        <taxon>Cellvibrio</taxon>
    </lineage>
</organism>
<keyword evidence="1" id="KW-0812">Transmembrane</keyword>
<proteinExistence type="predicted"/>
<evidence type="ECO:0000256" key="1">
    <source>
        <dbReference type="SAM" id="Phobius"/>
    </source>
</evidence>
<accession>B3PK78</accession>
<sequence length="86" mass="9427">MGWYLCRPQIRRWGINIMAKTASFAVVHFSVAFAVGYAFTGSVLIGGAMALVEPAINTVAFFFHEIAWKKIEANKGVIEDVFASSV</sequence>
<gene>
    <name evidence="3" type="ordered locus">CJA_0740</name>
</gene>
<dbReference type="InterPro" id="IPR018638">
    <property type="entry name" value="DUF2061_membrane"/>
</dbReference>
<feature type="transmembrane region" description="Helical" evidence="1">
    <location>
        <begin position="21"/>
        <end position="39"/>
    </location>
</feature>
<feature type="domain" description="DUF2061" evidence="2">
    <location>
        <begin position="18"/>
        <end position="69"/>
    </location>
</feature>
<dbReference type="Proteomes" id="UP000001036">
    <property type="component" value="Chromosome"/>
</dbReference>
<dbReference type="KEGG" id="cja:CJA_0740"/>
<dbReference type="EMBL" id="CP000934">
    <property type="protein sequence ID" value="ACE83500.1"/>
    <property type="molecule type" value="Genomic_DNA"/>
</dbReference>
<dbReference type="eggNOG" id="COG3205">
    <property type="taxonomic scope" value="Bacteria"/>
</dbReference>
<keyword evidence="4" id="KW-1185">Reference proteome</keyword>
<dbReference type="HOGENOM" id="CLU_160691_2_0_6"/>
<name>B3PK78_CELJU</name>
<dbReference type="Pfam" id="PF09834">
    <property type="entry name" value="DUF2061"/>
    <property type="match status" value="1"/>
</dbReference>
<dbReference type="STRING" id="498211.CJA_0740"/>
<reference evidence="3 4" key="1">
    <citation type="journal article" date="2008" name="J. Bacteriol.">
        <title>Insights into plant cell wall degradation from the genome sequence of the soil bacterium Cellvibrio japonicus.</title>
        <authorList>
            <person name="Deboy R.T."/>
            <person name="Mongodin E.F."/>
            <person name="Fouts D.E."/>
            <person name="Tailford L.E."/>
            <person name="Khouri H."/>
            <person name="Emerson J.B."/>
            <person name="Mohamoud Y."/>
            <person name="Watkins K."/>
            <person name="Henrissat B."/>
            <person name="Gilbert H.J."/>
            <person name="Nelson K.E."/>
        </authorList>
    </citation>
    <scope>NUCLEOTIDE SEQUENCE [LARGE SCALE GENOMIC DNA]</scope>
    <source>
        <strain evidence="3 4">Ueda107</strain>
    </source>
</reference>
<evidence type="ECO:0000313" key="4">
    <source>
        <dbReference type="Proteomes" id="UP000001036"/>
    </source>
</evidence>
<evidence type="ECO:0000313" key="3">
    <source>
        <dbReference type="EMBL" id="ACE83500.1"/>
    </source>
</evidence>
<feature type="transmembrane region" description="Helical" evidence="1">
    <location>
        <begin position="45"/>
        <end position="63"/>
    </location>
</feature>
<keyword evidence="1" id="KW-1133">Transmembrane helix</keyword>